<evidence type="ECO:0000313" key="1">
    <source>
        <dbReference type="EMBL" id="SHX59355.1"/>
    </source>
</evidence>
<accession>A0A9Q7WJI0</accession>
<dbReference type="EMBL" id="FSFA01000004">
    <property type="protein sequence ID" value="SHX59355.1"/>
    <property type="molecule type" value="Genomic_DNA"/>
</dbReference>
<dbReference type="Proteomes" id="UP000185183">
    <property type="component" value="Unassembled WGS sequence"/>
</dbReference>
<proteinExistence type="predicted"/>
<organism evidence="1 2">
    <name type="scientific">Mycobacteroides abscessus subsp. bolletii</name>
    <dbReference type="NCBI Taxonomy" id="319705"/>
    <lineage>
        <taxon>Bacteria</taxon>
        <taxon>Bacillati</taxon>
        <taxon>Actinomycetota</taxon>
        <taxon>Actinomycetes</taxon>
        <taxon>Mycobacteriales</taxon>
        <taxon>Mycobacteriaceae</taxon>
        <taxon>Mycobacteroides</taxon>
        <taxon>Mycobacteroides abscessus</taxon>
    </lineage>
</organism>
<gene>
    <name evidence="1" type="ORF">SAMEA2275694_03194</name>
</gene>
<reference evidence="1 2" key="1">
    <citation type="submission" date="2016-11" db="EMBL/GenBank/DDBJ databases">
        <authorList>
            <consortium name="Pathogen Informatics"/>
        </authorList>
    </citation>
    <scope>NUCLEOTIDE SEQUENCE [LARGE SCALE GENOMIC DNA]</scope>
    <source>
        <strain evidence="1 2">968</strain>
    </source>
</reference>
<comment type="caution">
    <text evidence="1">The sequence shown here is derived from an EMBL/GenBank/DDBJ whole genome shotgun (WGS) entry which is preliminary data.</text>
</comment>
<dbReference type="AlphaFoldDB" id="A0A9Q7WJI0"/>
<protein>
    <submittedName>
        <fullName evidence="1">Uncharacterized protein</fullName>
    </submittedName>
</protein>
<evidence type="ECO:0000313" key="2">
    <source>
        <dbReference type="Proteomes" id="UP000185183"/>
    </source>
</evidence>
<name>A0A9Q7WJI0_9MYCO</name>
<sequence>MVKNGSTIQAAGKPNELSQVCVDLGYRPSDLLQANYVVWVEGPSDRTYIRRWLQIANPDLQEGIDYSIMFYGVDC</sequence>